<organism evidence="2 3">
    <name type="scientific">Magallana gigas</name>
    <name type="common">Pacific oyster</name>
    <name type="synonym">Crassostrea gigas</name>
    <dbReference type="NCBI Taxonomy" id="29159"/>
    <lineage>
        <taxon>Eukaryota</taxon>
        <taxon>Metazoa</taxon>
        <taxon>Spiralia</taxon>
        <taxon>Lophotrochozoa</taxon>
        <taxon>Mollusca</taxon>
        <taxon>Bivalvia</taxon>
        <taxon>Autobranchia</taxon>
        <taxon>Pteriomorphia</taxon>
        <taxon>Ostreida</taxon>
        <taxon>Ostreoidea</taxon>
        <taxon>Ostreidae</taxon>
        <taxon>Magallana</taxon>
    </lineage>
</organism>
<evidence type="ECO:0000313" key="3">
    <source>
        <dbReference type="Proteomes" id="UP000005408"/>
    </source>
</evidence>
<evidence type="ECO:0000313" key="2">
    <source>
        <dbReference type="EnsemblMetazoa" id="G19632.2:cds"/>
    </source>
</evidence>
<dbReference type="AlphaFoldDB" id="A0A8W8JIT4"/>
<feature type="compositionally biased region" description="Acidic residues" evidence="1">
    <location>
        <begin position="97"/>
        <end position="109"/>
    </location>
</feature>
<feature type="region of interest" description="Disordered" evidence="1">
    <location>
        <begin position="172"/>
        <end position="211"/>
    </location>
</feature>
<accession>A0A8W8JIT4</accession>
<reference evidence="2" key="1">
    <citation type="submission" date="2022-08" db="UniProtKB">
        <authorList>
            <consortium name="EnsemblMetazoa"/>
        </authorList>
    </citation>
    <scope>IDENTIFICATION</scope>
    <source>
        <strain evidence="2">05x7-T-G4-1.051#20</strain>
    </source>
</reference>
<dbReference type="Proteomes" id="UP000005408">
    <property type="component" value="Unassembled WGS sequence"/>
</dbReference>
<keyword evidence="3" id="KW-1185">Reference proteome</keyword>
<protein>
    <submittedName>
        <fullName evidence="2">Uncharacterized protein</fullName>
    </submittedName>
</protein>
<feature type="compositionally biased region" description="Basic residues" evidence="1">
    <location>
        <begin position="46"/>
        <end position="59"/>
    </location>
</feature>
<dbReference type="EnsemblMetazoa" id="G19632.2">
    <property type="protein sequence ID" value="G19632.2:cds"/>
    <property type="gene ID" value="G19632"/>
</dbReference>
<feature type="compositionally biased region" description="Polar residues" evidence="1">
    <location>
        <begin position="179"/>
        <end position="192"/>
    </location>
</feature>
<feature type="compositionally biased region" description="Basic and acidic residues" evidence="1">
    <location>
        <begin position="85"/>
        <end position="96"/>
    </location>
</feature>
<feature type="compositionally biased region" description="Basic residues" evidence="1">
    <location>
        <begin position="113"/>
        <end position="123"/>
    </location>
</feature>
<feature type="compositionally biased region" description="Polar residues" evidence="1">
    <location>
        <begin position="202"/>
        <end position="211"/>
    </location>
</feature>
<sequence>MGEGERKLPRPIVFWSENERDAFRRNKIVQTRYNMVMNDIENQKKASQKTHRHETHKYQVRSGRIRQECQRIQNEVTDNSSEGRVIPEPELHKGSSDESDLENLSDDSESERTRKKSGMITKHKRPSVKFSVFKEYIPNDDKCIDSVKDINSAIVSAKRSLSASVTSRKIPDLPGTLGKRSQSTIPTVSPHLSENERPKSCPVSSNNNKLTNQKRIHTPNKLFFDKSVAAYELRKELQKLARLRKQGPVVTTYTMSDALRDEKERYEASQARVNQYIQKLEVEAKGRDLIEP</sequence>
<feature type="region of interest" description="Disordered" evidence="1">
    <location>
        <begin position="43"/>
        <end position="123"/>
    </location>
</feature>
<feature type="compositionally biased region" description="Polar residues" evidence="1">
    <location>
        <begin position="70"/>
        <end position="82"/>
    </location>
</feature>
<proteinExistence type="predicted"/>
<evidence type="ECO:0000256" key="1">
    <source>
        <dbReference type="SAM" id="MobiDB-lite"/>
    </source>
</evidence>
<name>A0A8W8JIT4_MAGGI</name>